<dbReference type="CDD" id="cd18809">
    <property type="entry name" value="SF1_C_RecD"/>
    <property type="match status" value="1"/>
</dbReference>
<evidence type="ECO:0000259" key="7">
    <source>
        <dbReference type="Pfam" id="PF23139"/>
    </source>
</evidence>
<dbReference type="GO" id="GO:0006310">
    <property type="term" value="P:DNA recombination"/>
    <property type="evidence" value="ECO:0007669"/>
    <property type="project" value="InterPro"/>
</dbReference>
<dbReference type="CDD" id="cd17933">
    <property type="entry name" value="DEXSc_RecD-like"/>
    <property type="match status" value="1"/>
</dbReference>
<dbReference type="InterPro" id="IPR006345">
    <property type="entry name" value="RecD2"/>
</dbReference>
<dbReference type="InterPro" id="IPR050534">
    <property type="entry name" value="Coronavir_polyprotein_1ab"/>
</dbReference>
<dbReference type="GO" id="GO:0043139">
    <property type="term" value="F:5'-3' DNA helicase activity"/>
    <property type="evidence" value="ECO:0007669"/>
    <property type="project" value="UniProtKB-UniRule"/>
</dbReference>
<dbReference type="EMBL" id="JABXYM010000001">
    <property type="protein sequence ID" value="MCR6096956.1"/>
    <property type="molecule type" value="Genomic_DNA"/>
</dbReference>
<dbReference type="InterPro" id="IPR029493">
    <property type="entry name" value="RecD2-like_HHH"/>
</dbReference>
<comment type="catalytic activity">
    <reaction evidence="3">
        <text>ATP + H2O = ADP + phosphate + H(+)</text>
        <dbReference type="Rhea" id="RHEA:13065"/>
        <dbReference type="ChEBI" id="CHEBI:15377"/>
        <dbReference type="ChEBI" id="CHEBI:15378"/>
        <dbReference type="ChEBI" id="CHEBI:30616"/>
        <dbReference type="ChEBI" id="CHEBI:43474"/>
        <dbReference type="ChEBI" id="CHEBI:456216"/>
        <dbReference type="EC" id="5.6.2.3"/>
    </reaction>
</comment>
<accession>A0A9Q4B2E0</accession>
<dbReference type="RefSeq" id="WP_257821434.1">
    <property type="nucleotide sequence ID" value="NZ_JABXYM010000001.1"/>
</dbReference>
<proteinExistence type="inferred from homology"/>
<dbReference type="Proteomes" id="UP001057753">
    <property type="component" value="Unassembled WGS sequence"/>
</dbReference>
<dbReference type="AlphaFoldDB" id="A0A9Q4B2E0"/>
<dbReference type="GO" id="GO:0009338">
    <property type="term" value="C:exodeoxyribonuclease V complex"/>
    <property type="evidence" value="ECO:0007669"/>
    <property type="project" value="TreeGrafter"/>
</dbReference>
<dbReference type="Gene3D" id="2.30.30.940">
    <property type="match status" value="1"/>
</dbReference>
<name>A0A9Q4B2E0_SALAG</name>
<evidence type="ECO:0000256" key="2">
    <source>
        <dbReference type="ARBA" id="ARBA00022840"/>
    </source>
</evidence>
<keyword evidence="3 8" id="KW-0347">Helicase</keyword>
<dbReference type="InterPro" id="IPR027785">
    <property type="entry name" value="UvrD-like_helicase_C"/>
</dbReference>
<evidence type="ECO:0000256" key="1">
    <source>
        <dbReference type="ARBA" id="ARBA00022741"/>
    </source>
</evidence>
<gene>
    <name evidence="3" type="primary">recD2</name>
    <name evidence="8" type="ORF">HXA33_10340</name>
</gene>
<feature type="domain" description="ATP-dependent RecD2 DNA helicase OB-fold" evidence="7">
    <location>
        <begin position="10"/>
        <end position="88"/>
    </location>
</feature>
<evidence type="ECO:0000313" key="9">
    <source>
        <dbReference type="Proteomes" id="UP001057753"/>
    </source>
</evidence>
<dbReference type="Pfam" id="PF23139">
    <property type="entry name" value="OB_YrrC"/>
    <property type="match status" value="1"/>
</dbReference>
<dbReference type="PANTHER" id="PTHR43788:SF6">
    <property type="entry name" value="DNA HELICASE B"/>
    <property type="match status" value="1"/>
</dbReference>
<dbReference type="SUPFAM" id="SSF52540">
    <property type="entry name" value="P-loop containing nucleoside triphosphate hydrolases"/>
    <property type="match status" value="2"/>
</dbReference>
<keyword evidence="3" id="KW-0413">Isomerase</keyword>
<dbReference type="InterPro" id="IPR055446">
    <property type="entry name" value="RecD2_N_OB"/>
</dbReference>
<sequence length="771" mass="86398">MNHLNEGREDYIKGELLHLIFHNEESLYTVAKVRVNEASQKIDDKEITVVGMMTEPDQEVTYEFKGAMSEHPRFGRQFKFVQFKKVLPETEQGIILYLSSDRFPGIGRKTAQVIVEQLGITCISKILENPAVLDEVPKLAKDKAQHVYKTLLEDQGIEQILLKLYEFGFGVQLAMKVYKAYQTEALDIIQTNPYRMVEDVEGIGFGRADLIGRKQGIIGSHPDRLKAAIHYVLHDESLSAGHVYSKNETIVKEAKWLLEKDTQDDISPLDIANEVIALGEEGKIIVEGDRMFLPSLYFAEQGIVTNLHRLMAFETDLDEFPESEFLKALGQVEEMLGITYASSQKEGIQQALQSPMLILTGGPGTGKTTVIKGLVEVFGMLKGVSIDPEDYKRKKEPFPILMAAPTGRAAKRMSESTGLPASTIHRLLGYKGEDSTWFEKGEGEQLEGKMIIVDEMSMVDTWLANQLLKAIPDGMQVILVGDEDQLPSVGPGQVLADLLTSDCIPAVRLTDIYRQSEGSQIIEFSHQIKEGTLPDFIDRSSDDLRFFPCEQSDVPKAVKQICERAIEKGFSAKDIQVLAPMYRGVAGVENLNDMLQTLFNPKSDKKKEVPFGDVVYRSGDMVLQLVNNPEENVFNGDRGEIIAIKTGKEAGEKHTEIIISFDGEEVSYTRPDLTQITHAYCCSIHKSQGSEFPIVIMPVVRGYYRMLRKKLIYTGVTRAKNFLLLCGSWESLQLAVETNTEESRQTTLKEKLADQPLEIEYTNESKGAMKD</sequence>
<dbReference type="PANTHER" id="PTHR43788">
    <property type="entry name" value="DNA2/NAM7 HELICASE FAMILY MEMBER"/>
    <property type="match status" value="1"/>
</dbReference>
<comment type="caution">
    <text evidence="8">The sequence shown here is derived from an EMBL/GenBank/DDBJ whole genome shotgun (WGS) entry which is preliminary data.</text>
</comment>
<evidence type="ECO:0000259" key="4">
    <source>
        <dbReference type="Pfam" id="PF13538"/>
    </source>
</evidence>
<reference evidence="8" key="1">
    <citation type="submission" date="2020-06" db="EMBL/GenBank/DDBJ databases">
        <title>Insight into the genomes of haloalkaliphilic bacilli from Kenyan soda lakes.</title>
        <authorList>
            <person name="Mwirichia R."/>
            <person name="Villamizar G.C."/>
            <person name="Poehlein A."/>
            <person name="Mugweru J."/>
            <person name="Kipnyargis A."/>
            <person name="Kiplimo D."/>
            <person name="Orwa P."/>
            <person name="Daniel R."/>
        </authorList>
    </citation>
    <scope>NUCLEOTIDE SEQUENCE</scope>
    <source>
        <strain evidence="8">B1096_S55</strain>
    </source>
</reference>
<dbReference type="GO" id="GO:0016787">
    <property type="term" value="F:hydrolase activity"/>
    <property type="evidence" value="ECO:0007669"/>
    <property type="project" value="UniProtKB-KW"/>
</dbReference>
<dbReference type="HAMAP" id="MF_01488">
    <property type="entry name" value="RecD2"/>
    <property type="match status" value="1"/>
</dbReference>
<protein>
    <recommendedName>
        <fullName evidence="3">ATP-dependent RecD2 DNA helicase</fullName>
        <ecNumber evidence="3">5.6.2.3</ecNumber>
    </recommendedName>
    <alternativeName>
        <fullName evidence="3">DNA 5'-3' helicase subunit RecD2</fullName>
    </alternativeName>
</protein>
<comment type="function">
    <text evidence="3">DNA-dependent ATPase and ATP-dependent 5'-3' DNA helicase. Has no activity on blunt DNA or DNA with 3'-overhangs, requires at least 10 bases of 5'-ssDNA for helicase activity.</text>
</comment>
<dbReference type="EC" id="5.6.2.3" evidence="3"/>
<dbReference type="InterPro" id="IPR027417">
    <property type="entry name" value="P-loop_NTPase"/>
</dbReference>
<dbReference type="InterPro" id="IPR041451">
    <property type="entry name" value="RecD2_SH13"/>
</dbReference>
<dbReference type="Pfam" id="PF13245">
    <property type="entry name" value="AAA_19"/>
    <property type="match status" value="1"/>
</dbReference>
<dbReference type="GO" id="GO:0003677">
    <property type="term" value="F:DNA binding"/>
    <property type="evidence" value="ECO:0007669"/>
    <property type="project" value="UniProtKB-UniRule"/>
</dbReference>
<evidence type="ECO:0000259" key="5">
    <source>
        <dbReference type="Pfam" id="PF14490"/>
    </source>
</evidence>
<feature type="domain" description="ATP-dependent RecD2 DNA helicase-like helix-hairpin-helix" evidence="5">
    <location>
        <begin position="154"/>
        <end position="244"/>
    </location>
</feature>
<organism evidence="8 9">
    <name type="scientific">Salipaludibacillus agaradhaerens</name>
    <name type="common">Bacillus agaradhaerens</name>
    <dbReference type="NCBI Taxonomy" id="76935"/>
    <lineage>
        <taxon>Bacteria</taxon>
        <taxon>Bacillati</taxon>
        <taxon>Bacillota</taxon>
        <taxon>Bacilli</taxon>
        <taxon>Bacillales</taxon>
        <taxon>Bacillaceae</taxon>
    </lineage>
</organism>
<dbReference type="NCBIfam" id="TIGR01448">
    <property type="entry name" value="recD_rel"/>
    <property type="match status" value="1"/>
</dbReference>
<dbReference type="Pfam" id="PF13538">
    <property type="entry name" value="UvrD_C_2"/>
    <property type="match status" value="1"/>
</dbReference>
<keyword evidence="3" id="KW-0238">DNA-binding</keyword>
<keyword evidence="3" id="KW-0378">Hydrolase</keyword>
<keyword evidence="9" id="KW-1185">Reference proteome</keyword>
<dbReference type="GO" id="GO:0017116">
    <property type="term" value="F:single-stranded DNA helicase activity"/>
    <property type="evidence" value="ECO:0007669"/>
    <property type="project" value="TreeGrafter"/>
</dbReference>
<keyword evidence="2 3" id="KW-0067">ATP-binding</keyword>
<dbReference type="Pfam" id="PF18335">
    <property type="entry name" value="SH3_13"/>
    <property type="match status" value="1"/>
</dbReference>
<evidence type="ECO:0000256" key="3">
    <source>
        <dbReference type="HAMAP-Rule" id="MF_01488"/>
    </source>
</evidence>
<feature type="domain" description="ATP-dependent RecD2 DNA helicase SH3" evidence="6">
    <location>
        <begin position="591"/>
        <end position="651"/>
    </location>
</feature>
<feature type="domain" description="UvrD-like helicase C-terminal" evidence="4">
    <location>
        <begin position="678"/>
        <end position="725"/>
    </location>
</feature>
<feature type="binding site" evidence="3">
    <location>
        <begin position="364"/>
        <end position="368"/>
    </location>
    <ligand>
        <name>ATP</name>
        <dbReference type="ChEBI" id="CHEBI:30616"/>
    </ligand>
</feature>
<dbReference type="Pfam" id="PF14490">
    <property type="entry name" value="HHH_RecD2"/>
    <property type="match status" value="1"/>
</dbReference>
<dbReference type="Gene3D" id="3.40.50.300">
    <property type="entry name" value="P-loop containing nucleotide triphosphate hydrolases"/>
    <property type="match status" value="2"/>
</dbReference>
<dbReference type="Gene3D" id="1.10.10.2220">
    <property type="match status" value="1"/>
</dbReference>
<keyword evidence="1 3" id="KW-0547">Nucleotide-binding</keyword>
<evidence type="ECO:0000313" key="8">
    <source>
        <dbReference type="EMBL" id="MCR6096956.1"/>
    </source>
</evidence>
<comment type="similarity">
    <text evidence="3">Belongs to the RecD family. RecD2 subfamily.</text>
</comment>
<evidence type="ECO:0000259" key="6">
    <source>
        <dbReference type="Pfam" id="PF18335"/>
    </source>
</evidence>
<dbReference type="GO" id="GO:0005524">
    <property type="term" value="F:ATP binding"/>
    <property type="evidence" value="ECO:0007669"/>
    <property type="project" value="UniProtKB-UniRule"/>
</dbReference>